<accession>A0AAV9SIL3</accession>
<evidence type="ECO:0000313" key="1">
    <source>
        <dbReference type="EMBL" id="KAK5621154.1"/>
    </source>
</evidence>
<dbReference type="AlphaFoldDB" id="A0AAV9SIL3"/>
<evidence type="ECO:0000313" key="2">
    <source>
        <dbReference type="Proteomes" id="UP001311232"/>
    </source>
</evidence>
<sequence length="101" mass="11585">MIMCEVISLPVNSPHVYLQSHLDFLIIVPQLYGGLLASHLIQPRQSPDLKLLESLWRELKIRVIGKRPSNLKHDQDKVIKIPVETRGEIRLSWNRGGREGV</sequence>
<name>A0AAV9SIL3_9TELE</name>
<dbReference type="Proteomes" id="UP001311232">
    <property type="component" value="Unassembled WGS sequence"/>
</dbReference>
<dbReference type="EMBL" id="JAHHUM010000314">
    <property type="protein sequence ID" value="KAK5621154.1"/>
    <property type="molecule type" value="Genomic_DNA"/>
</dbReference>
<reference evidence="1 2" key="1">
    <citation type="submission" date="2021-06" db="EMBL/GenBank/DDBJ databases">
        <authorList>
            <person name="Palmer J.M."/>
        </authorList>
    </citation>
    <scope>NUCLEOTIDE SEQUENCE [LARGE SCALE GENOMIC DNA]</scope>
    <source>
        <strain evidence="1 2">MEX-2019</strain>
        <tissue evidence="1">Muscle</tissue>
    </source>
</reference>
<protein>
    <submittedName>
        <fullName evidence="1">Uncharacterized protein</fullName>
    </submittedName>
</protein>
<comment type="caution">
    <text evidence="1">The sequence shown here is derived from an EMBL/GenBank/DDBJ whole genome shotgun (WGS) entry which is preliminary data.</text>
</comment>
<gene>
    <name evidence="1" type="ORF">CRENBAI_012601</name>
</gene>
<keyword evidence="2" id="KW-1185">Reference proteome</keyword>
<organism evidence="1 2">
    <name type="scientific">Crenichthys baileyi</name>
    <name type="common">White River springfish</name>
    <dbReference type="NCBI Taxonomy" id="28760"/>
    <lineage>
        <taxon>Eukaryota</taxon>
        <taxon>Metazoa</taxon>
        <taxon>Chordata</taxon>
        <taxon>Craniata</taxon>
        <taxon>Vertebrata</taxon>
        <taxon>Euteleostomi</taxon>
        <taxon>Actinopterygii</taxon>
        <taxon>Neopterygii</taxon>
        <taxon>Teleostei</taxon>
        <taxon>Neoteleostei</taxon>
        <taxon>Acanthomorphata</taxon>
        <taxon>Ovalentaria</taxon>
        <taxon>Atherinomorphae</taxon>
        <taxon>Cyprinodontiformes</taxon>
        <taxon>Goodeidae</taxon>
        <taxon>Crenichthys</taxon>
    </lineage>
</organism>
<proteinExistence type="predicted"/>